<dbReference type="InterPro" id="IPR054448">
    <property type="entry name" value="HTH_put_ascomycetes"/>
</dbReference>
<comment type="caution">
    <text evidence="3">The sequence shown here is derived from an EMBL/GenBank/DDBJ whole genome shotgun (WGS) entry which is preliminary data.</text>
</comment>
<feature type="compositionally biased region" description="Low complexity" evidence="1">
    <location>
        <begin position="1"/>
        <end position="37"/>
    </location>
</feature>
<protein>
    <recommendedName>
        <fullName evidence="2">Helix-turn-helix domain-containing protein</fullName>
    </recommendedName>
</protein>
<feature type="compositionally biased region" description="Basic and acidic residues" evidence="1">
    <location>
        <begin position="61"/>
        <end position="73"/>
    </location>
</feature>
<feature type="region of interest" description="Disordered" evidence="1">
    <location>
        <begin position="1"/>
        <end position="125"/>
    </location>
</feature>
<evidence type="ECO:0000313" key="4">
    <source>
        <dbReference type="Proteomes" id="UP001345013"/>
    </source>
</evidence>
<sequence>MGSGASKQAGKAAGAAGRRQYPSSSSILNSASSTTNAPSQSTRPTAPAQVHPNPKAAPPTEGREPHVDLDGRDPQFGAALQRLGPAISSERASPDKAAFPTSTQPPLGQQGKNIFPSKAPGSNSGMMVVHARERIAQKYEQELEELGRASFAGRTLISAKDVKEALRMRDEGRMSEGDVEKQLRLKSGILSQLAKPGVYVNV</sequence>
<feature type="compositionally biased region" description="Polar residues" evidence="1">
    <location>
        <begin position="100"/>
        <end position="112"/>
    </location>
</feature>
<dbReference type="Pfam" id="PF22943">
    <property type="entry name" value="HTH_68"/>
    <property type="match status" value="1"/>
</dbReference>
<gene>
    <name evidence="3" type="ORF">LTR24_000874</name>
</gene>
<evidence type="ECO:0000259" key="2">
    <source>
        <dbReference type="Pfam" id="PF22943"/>
    </source>
</evidence>
<feature type="domain" description="Helix-turn-helix" evidence="2">
    <location>
        <begin position="158"/>
        <end position="199"/>
    </location>
</feature>
<name>A0ABR0KMC0_9EURO</name>
<accession>A0ABR0KMC0</accession>
<proteinExistence type="predicted"/>
<organism evidence="3 4">
    <name type="scientific">Lithohypha guttulata</name>
    <dbReference type="NCBI Taxonomy" id="1690604"/>
    <lineage>
        <taxon>Eukaryota</taxon>
        <taxon>Fungi</taxon>
        <taxon>Dikarya</taxon>
        <taxon>Ascomycota</taxon>
        <taxon>Pezizomycotina</taxon>
        <taxon>Eurotiomycetes</taxon>
        <taxon>Chaetothyriomycetidae</taxon>
        <taxon>Chaetothyriales</taxon>
        <taxon>Trichomeriaceae</taxon>
        <taxon>Lithohypha</taxon>
    </lineage>
</organism>
<dbReference type="EMBL" id="JAVRRG010000006">
    <property type="protein sequence ID" value="KAK5100728.1"/>
    <property type="molecule type" value="Genomic_DNA"/>
</dbReference>
<dbReference type="Proteomes" id="UP001345013">
    <property type="component" value="Unassembled WGS sequence"/>
</dbReference>
<keyword evidence="4" id="KW-1185">Reference proteome</keyword>
<evidence type="ECO:0000313" key="3">
    <source>
        <dbReference type="EMBL" id="KAK5100728.1"/>
    </source>
</evidence>
<evidence type="ECO:0000256" key="1">
    <source>
        <dbReference type="SAM" id="MobiDB-lite"/>
    </source>
</evidence>
<reference evidence="3 4" key="1">
    <citation type="submission" date="2023-08" db="EMBL/GenBank/DDBJ databases">
        <title>Black Yeasts Isolated from many extreme environments.</title>
        <authorList>
            <person name="Coleine C."/>
            <person name="Stajich J.E."/>
            <person name="Selbmann L."/>
        </authorList>
    </citation>
    <scope>NUCLEOTIDE SEQUENCE [LARGE SCALE GENOMIC DNA]</scope>
    <source>
        <strain evidence="3 4">CCFEE 5885</strain>
    </source>
</reference>